<protein>
    <submittedName>
        <fullName evidence="1">MG2 domain protein</fullName>
    </submittedName>
</protein>
<accession>A0A6N3EUJ6</accession>
<dbReference type="EMBL" id="CACRUT010000016">
    <property type="protein sequence ID" value="VYU41457.1"/>
    <property type="molecule type" value="Genomic_DNA"/>
</dbReference>
<reference evidence="1" key="1">
    <citation type="submission" date="2019-11" db="EMBL/GenBank/DDBJ databases">
        <authorList>
            <person name="Feng L."/>
        </authorList>
    </citation>
    <scope>NUCLEOTIDE SEQUENCE</scope>
    <source>
        <strain evidence="1">PclaraLFYP37</strain>
    </source>
</reference>
<dbReference type="RefSeq" id="WP_412442968.1">
    <property type="nucleotide sequence ID" value="NZ_CACRUT010000016.1"/>
</dbReference>
<proteinExistence type="predicted"/>
<dbReference type="Gene3D" id="2.60.40.1930">
    <property type="match status" value="1"/>
</dbReference>
<dbReference type="AlphaFoldDB" id="A0A6N3EUJ6"/>
<organism evidence="1">
    <name type="scientific">Paraprevotella clara</name>
    <dbReference type="NCBI Taxonomy" id="454154"/>
    <lineage>
        <taxon>Bacteria</taxon>
        <taxon>Pseudomonadati</taxon>
        <taxon>Bacteroidota</taxon>
        <taxon>Bacteroidia</taxon>
        <taxon>Bacteroidales</taxon>
        <taxon>Prevotellaceae</taxon>
        <taxon>Paraprevotella</taxon>
    </lineage>
</organism>
<sequence length="849" mass="97865">MIHKLLLLIPIFVFTYIHSHAQDKAKGLTTSDSLLIYTGHLMLSGKNLMQEKVYLHFDNTGYFLGEKIWFKAYVTRAYDCKPTDISRVLYVELVNPGGEVIKKRKLKIDDHGQTHGDITLDSIYGSGFYEVRAYTRYMTNWGNSGIFSRVFPIFRKPDSPGNYNRKIIDSRNYRHRLPDYRETSTQPTEKLNVSFYPEGGKLVKGLKSKVAFLVTDENGKYIRTEGKVTDKDGNTLCHIQTDNEGRGAFDILPDESTFQLHLTEPNGHEQTFPLPQTEKEGCVMSLNGMAGDKVTVDLHGTESIKNRLLGYSLIHYGKLFTCDTLTIREGFQMKFHRDSLPEGVNQLTVFDSQGQILSERLFFIYPHPHETDSIRITTETPSLSPYGLIKLRVQTQPHASFSFSAMDAATMGNGNQGHIKSYLLLSSEVKGYIRHPEYYFESDDSIHRKAADLLMMTQGWRRYDWKLMTYQKDFGKEIQPIEDKLYLFGRIKALGKSLPTNHIPLKAVLYGNNGIQYGETQTDSTGFYGFDLPDLYGEWNMHITAEVEKKKRKYFIGIDRRFSPDKRQLSPYECEALPLPAPNLRFQATYDSTIHVHVPITKKLHALPTVKVKARRHYSEGAKAAWQSEKRGMYWADIYYDCDKETDDILDKGKDIPGFDEWLLERNPFIEGTPGWLASPGDQSDLKYKNRNIVWILNNMFYKTTNGDTTNTDTLNRSTIEPFPYFLNEAKSVYITENEEASRSFYFHPDLRNHVTIFVYTHNTPKRKMEKGTRYTYFQGYNKPSIFEMNNYGELPPMEDFRRTLYWAPNVKTDDNGTATIEFYNNSNCKDIYISAEGLTPDGKCIFAK</sequence>
<evidence type="ECO:0000313" key="1">
    <source>
        <dbReference type="EMBL" id="VYU41457.1"/>
    </source>
</evidence>
<name>A0A6N3EUJ6_9BACT</name>
<gene>
    <name evidence="1" type="ORF">PCLFYP37_02809</name>
</gene>